<reference evidence="3" key="1">
    <citation type="submission" date="2017-02" db="UniProtKB">
        <authorList>
            <consortium name="WormBaseParasite"/>
        </authorList>
    </citation>
    <scope>IDENTIFICATION</scope>
</reference>
<evidence type="ECO:0000313" key="1">
    <source>
        <dbReference type="EMBL" id="VDD85930.1"/>
    </source>
</evidence>
<organism evidence="3">
    <name type="scientific">Enterobius vermicularis</name>
    <name type="common">Human pinworm</name>
    <dbReference type="NCBI Taxonomy" id="51028"/>
    <lineage>
        <taxon>Eukaryota</taxon>
        <taxon>Metazoa</taxon>
        <taxon>Ecdysozoa</taxon>
        <taxon>Nematoda</taxon>
        <taxon>Chromadorea</taxon>
        <taxon>Rhabditida</taxon>
        <taxon>Spirurina</taxon>
        <taxon>Oxyuridomorpha</taxon>
        <taxon>Oxyuroidea</taxon>
        <taxon>Oxyuridae</taxon>
        <taxon>Enterobius</taxon>
    </lineage>
</organism>
<proteinExistence type="predicted"/>
<sequence length="67" mass="7304">MGTSTEEKGHIKGKTAIKQAAVRVGAPSVRLRALKAFGLWRTARVSTRWKAAVLTGYLPLQSPHHLP</sequence>
<dbReference type="EMBL" id="UXUI01007165">
    <property type="protein sequence ID" value="VDD85930.1"/>
    <property type="molecule type" value="Genomic_DNA"/>
</dbReference>
<dbReference type="AlphaFoldDB" id="A0A0N4UVA6"/>
<reference evidence="1 2" key="2">
    <citation type="submission" date="2018-10" db="EMBL/GenBank/DDBJ databases">
        <authorList>
            <consortium name="Pathogen Informatics"/>
        </authorList>
    </citation>
    <scope>NUCLEOTIDE SEQUENCE [LARGE SCALE GENOMIC DNA]</scope>
</reference>
<accession>A0A0N4UVA6</accession>
<dbReference type="WBParaSite" id="EVEC_0000136501-mRNA-1">
    <property type="protein sequence ID" value="EVEC_0000136501-mRNA-1"/>
    <property type="gene ID" value="EVEC_0000136501"/>
</dbReference>
<dbReference type="Proteomes" id="UP000274131">
    <property type="component" value="Unassembled WGS sequence"/>
</dbReference>
<gene>
    <name evidence="1" type="ORF">EVEC_LOCUS1073</name>
</gene>
<name>A0A0N4UVA6_ENTVE</name>
<evidence type="ECO:0000313" key="2">
    <source>
        <dbReference type="Proteomes" id="UP000274131"/>
    </source>
</evidence>
<protein>
    <submittedName>
        <fullName evidence="3">Transposase</fullName>
    </submittedName>
</protein>
<keyword evidence="2" id="KW-1185">Reference proteome</keyword>
<evidence type="ECO:0000313" key="3">
    <source>
        <dbReference type="WBParaSite" id="EVEC_0000136501-mRNA-1"/>
    </source>
</evidence>